<dbReference type="GO" id="GO:0016746">
    <property type="term" value="F:acyltransferase activity"/>
    <property type="evidence" value="ECO:0007669"/>
    <property type="project" value="UniProtKB-KW"/>
</dbReference>
<dbReference type="SMART" id="SM00563">
    <property type="entry name" value="PlsC"/>
    <property type="match status" value="1"/>
</dbReference>
<reference evidence="2" key="2">
    <citation type="submission" date="2021-04" db="EMBL/GenBank/DDBJ databases">
        <authorList>
            <person name="Gilroy R."/>
        </authorList>
    </citation>
    <scope>NUCLEOTIDE SEQUENCE</scope>
    <source>
        <strain evidence="2">12435</strain>
    </source>
</reference>
<evidence type="ECO:0000313" key="2">
    <source>
        <dbReference type="EMBL" id="HIW02554.1"/>
    </source>
</evidence>
<comment type="caution">
    <text evidence="2">The sequence shown here is derived from an EMBL/GenBank/DDBJ whole genome shotgun (WGS) entry which is preliminary data.</text>
</comment>
<keyword evidence="2" id="KW-0808">Transferase</keyword>
<protein>
    <submittedName>
        <fullName evidence="2">1-acyl-sn-glycerol-3-phosphate acyltransferase</fullName>
    </submittedName>
</protein>
<dbReference type="InterPro" id="IPR002123">
    <property type="entry name" value="Plipid/glycerol_acylTrfase"/>
</dbReference>
<feature type="domain" description="Phospholipid/glycerol acyltransferase" evidence="1">
    <location>
        <begin position="80"/>
        <end position="196"/>
    </location>
</feature>
<evidence type="ECO:0000313" key="3">
    <source>
        <dbReference type="Proteomes" id="UP000823990"/>
    </source>
</evidence>
<dbReference type="Pfam" id="PF01553">
    <property type="entry name" value="Acyltransferase"/>
    <property type="match status" value="1"/>
</dbReference>
<keyword evidence="2" id="KW-0012">Acyltransferase</keyword>
<dbReference type="Proteomes" id="UP000823990">
    <property type="component" value="Unassembled WGS sequence"/>
</dbReference>
<organism evidence="2 3">
    <name type="scientific">Candidatus Protoclostridium stercorigallinarum</name>
    <dbReference type="NCBI Taxonomy" id="2838741"/>
    <lineage>
        <taxon>Bacteria</taxon>
        <taxon>Bacillati</taxon>
        <taxon>Bacillota</taxon>
        <taxon>Clostridia</taxon>
        <taxon>Candidatus Protoclostridium</taxon>
    </lineage>
</organism>
<accession>A0A9D1TRK7</accession>
<reference evidence="2" key="1">
    <citation type="journal article" date="2021" name="PeerJ">
        <title>Extensive microbial diversity within the chicken gut microbiome revealed by metagenomics and culture.</title>
        <authorList>
            <person name="Gilroy R."/>
            <person name="Ravi A."/>
            <person name="Getino M."/>
            <person name="Pursley I."/>
            <person name="Horton D.L."/>
            <person name="Alikhan N.F."/>
            <person name="Baker D."/>
            <person name="Gharbi K."/>
            <person name="Hall N."/>
            <person name="Watson M."/>
            <person name="Adriaenssens E.M."/>
            <person name="Foster-Nyarko E."/>
            <person name="Jarju S."/>
            <person name="Secka A."/>
            <person name="Antonio M."/>
            <person name="Oren A."/>
            <person name="Chaudhuri R.R."/>
            <person name="La Ragione R."/>
            <person name="Hildebrand F."/>
            <person name="Pallen M.J."/>
        </authorList>
    </citation>
    <scope>NUCLEOTIDE SEQUENCE</scope>
    <source>
        <strain evidence="2">12435</strain>
    </source>
</reference>
<gene>
    <name evidence="2" type="ORF">H9892_04365</name>
</gene>
<name>A0A9D1TRK7_9FIRM</name>
<dbReference type="AlphaFoldDB" id="A0A9D1TRK7"/>
<evidence type="ECO:0000259" key="1">
    <source>
        <dbReference type="SMART" id="SM00563"/>
    </source>
</evidence>
<proteinExistence type="predicted"/>
<dbReference type="EMBL" id="DXHS01000070">
    <property type="protein sequence ID" value="HIW02554.1"/>
    <property type="molecule type" value="Genomic_DNA"/>
</dbReference>
<sequence length="255" mass="28810">MTRDRVIYYRDERSDDFAAVTGTSVLPDGYEYERGTLFRALSFLLYRVLATPVAALHSRVFHGLRVYGKEKLKESRGRGIFVYANHTLDVGDAFFPSVAMFPRRTFVITGAGSVTFPVAGRLAPYLGALPLPSSRAGYRDFLAAVKKRLDERACVYVYPEAHIWPYYTGVREFSDASFLYPAKFGAPVYAATTVFRKRRLFAAPRCEVYIDGPFLPDESSTVAENKSRLHAKARAAMLSRSLLSDCEYVRYVRMT</sequence>